<evidence type="ECO:0000259" key="8">
    <source>
        <dbReference type="PROSITE" id="PS00624"/>
    </source>
</evidence>
<dbReference type="AlphaFoldDB" id="A0A2H1VF08"/>
<dbReference type="Gene3D" id="3.50.50.60">
    <property type="entry name" value="FAD/NAD(P)-binding domain"/>
    <property type="match status" value="1"/>
</dbReference>
<reference evidence="9" key="1">
    <citation type="submission" date="2016-07" db="EMBL/GenBank/DDBJ databases">
        <authorList>
            <person name="Bretaudeau A."/>
        </authorList>
    </citation>
    <scope>NUCLEOTIDE SEQUENCE</scope>
    <source>
        <strain evidence="9">Rice</strain>
        <tissue evidence="9">Whole body</tissue>
    </source>
</reference>
<accession>A0A2H1VF08</accession>
<name>A0A2H1VF08_SPOFR</name>
<dbReference type="InterPro" id="IPR000172">
    <property type="entry name" value="GMC_OxRdtase_N"/>
</dbReference>
<keyword evidence="3 6" id="KW-0285">Flavoprotein</keyword>
<comment type="similarity">
    <text evidence="2 6">Belongs to the GMC oxidoreductase family.</text>
</comment>
<dbReference type="PROSITE" id="PS00624">
    <property type="entry name" value="GMC_OXRED_2"/>
    <property type="match status" value="1"/>
</dbReference>
<dbReference type="Pfam" id="PF05199">
    <property type="entry name" value="GMC_oxred_C"/>
    <property type="match status" value="1"/>
</dbReference>
<feature type="binding site" evidence="5">
    <location>
        <position position="281"/>
    </location>
    <ligand>
        <name>FAD</name>
        <dbReference type="ChEBI" id="CHEBI:57692"/>
    </ligand>
</feature>
<dbReference type="SUPFAM" id="SSF54373">
    <property type="entry name" value="FAD-linked reductases, C-terminal domain"/>
    <property type="match status" value="1"/>
</dbReference>
<evidence type="ECO:0000256" key="1">
    <source>
        <dbReference type="ARBA" id="ARBA00001974"/>
    </source>
</evidence>
<gene>
    <name evidence="9" type="ORF">SFRICE_012887</name>
</gene>
<dbReference type="PIRSF" id="PIRSF000137">
    <property type="entry name" value="Alcohol_oxidase"/>
    <property type="match status" value="1"/>
</dbReference>
<evidence type="ECO:0000256" key="6">
    <source>
        <dbReference type="RuleBase" id="RU003968"/>
    </source>
</evidence>
<dbReference type="PANTHER" id="PTHR11552">
    <property type="entry name" value="GLUCOSE-METHANOL-CHOLINE GMC OXIDOREDUCTASE"/>
    <property type="match status" value="1"/>
</dbReference>
<comment type="cofactor">
    <cofactor evidence="1 5">
        <name>FAD</name>
        <dbReference type="ChEBI" id="CHEBI:57692"/>
    </cofactor>
</comment>
<evidence type="ECO:0000313" key="9">
    <source>
        <dbReference type="EMBL" id="SOQ39415.1"/>
    </source>
</evidence>
<dbReference type="PANTHER" id="PTHR11552:SF147">
    <property type="entry name" value="CHOLINE DEHYDROGENASE, MITOCHONDRIAL"/>
    <property type="match status" value="1"/>
</dbReference>
<dbReference type="PROSITE" id="PS00623">
    <property type="entry name" value="GMC_OXRED_1"/>
    <property type="match status" value="1"/>
</dbReference>
<dbReference type="Pfam" id="PF00732">
    <property type="entry name" value="GMC_oxred_N"/>
    <property type="match status" value="1"/>
</dbReference>
<sequence>MSLSVTTSPCWAQLVSTGGITPSSIAAVFQCFVTANLLLLDDNSVPDVSTEYDSGEFDFIIIGAGSAGSVVANRLSEVEDWKILLLEAGGDPPITSDIPGLQTIMYGTEYDWQYKTVNNGITSQGLKDGSVGWTKGKMLGGSSSINDLTYVPGNTQDYQNWYDAGNEEWSVEDVQRCFEKFESLQNEEMLENPNIKNVYGDNGPLIINRLNHTQRAYTNFIIDSFDRIEFKKVADFKLANFLGSGVTMATATNGVRQSTNKAYLQPIKDRSNLVIMKDTLVTKILINDTAISAYGVEVEKNGEKKVYYASKEIILSAGAVSSPQLLMLSGVGPKEHLESYSIETLVDSPMVGQNLQDHALLPITIYANAPGEKTLLNMMSDITKYVAIREGVFAQSSVISDVAAFYSTVDDATYPNIETRASIIHKNSKTLEYYLQTKFRYNDTVLASIVDLNKDYALYLFEAILLHPYSKGYIALQSNDPKDAPLIYANYFDDSRDLDVAVAGIKMATKILDTPYFKMFKAFLGRMDVPECNEYELGSEDYWRCIAKNLVTSIVHPMGSCKMGSDISTSVVNSRLQVHGVNNLRVIDAGVFPSTISGNTDAACIMVGERGSELIKEDYNKE</sequence>
<dbReference type="InterPro" id="IPR036188">
    <property type="entry name" value="FAD/NAD-bd_sf"/>
</dbReference>
<feature type="domain" description="Glucose-methanol-choline oxidoreductase N-terminal" evidence="8">
    <location>
        <begin position="318"/>
        <end position="332"/>
    </location>
</feature>
<organism evidence="9">
    <name type="scientific">Spodoptera frugiperda</name>
    <name type="common">Fall armyworm</name>
    <dbReference type="NCBI Taxonomy" id="7108"/>
    <lineage>
        <taxon>Eukaryota</taxon>
        <taxon>Metazoa</taxon>
        <taxon>Ecdysozoa</taxon>
        <taxon>Arthropoda</taxon>
        <taxon>Hexapoda</taxon>
        <taxon>Insecta</taxon>
        <taxon>Pterygota</taxon>
        <taxon>Neoptera</taxon>
        <taxon>Endopterygota</taxon>
        <taxon>Lepidoptera</taxon>
        <taxon>Glossata</taxon>
        <taxon>Ditrysia</taxon>
        <taxon>Noctuoidea</taxon>
        <taxon>Noctuidae</taxon>
        <taxon>Amphipyrinae</taxon>
        <taxon>Spodoptera</taxon>
    </lineage>
</organism>
<proteinExistence type="inferred from homology"/>
<dbReference type="GO" id="GO:0016614">
    <property type="term" value="F:oxidoreductase activity, acting on CH-OH group of donors"/>
    <property type="evidence" value="ECO:0007669"/>
    <property type="project" value="InterPro"/>
</dbReference>
<keyword evidence="4 5" id="KW-0274">FAD</keyword>
<evidence type="ECO:0000256" key="5">
    <source>
        <dbReference type="PIRSR" id="PIRSR000137-2"/>
    </source>
</evidence>
<dbReference type="GO" id="GO:0050660">
    <property type="term" value="F:flavin adenine dinucleotide binding"/>
    <property type="evidence" value="ECO:0007669"/>
    <property type="project" value="InterPro"/>
</dbReference>
<evidence type="ECO:0000256" key="2">
    <source>
        <dbReference type="ARBA" id="ARBA00010790"/>
    </source>
</evidence>
<dbReference type="Gene3D" id="3.30.560.10">
    <property type="entry name" value="Glucose Oxidase, domain 3"/>
    <property type="match status" value="1"/>
</dbReference>
<dbReference type="EMBL" id="ODYU01002217">
    <property type="protein sequence ID" value="SOQ39415.1"/>
    <property type="molecule type" value="Genomic_DNA"/>
</dbReference>
<feature type="domain" description="Glucose-methanol-choline oxidoreductase N-terminal" evidence="7">
    <location>
        <begin position="136"/>
        <end position="159"/>
    </location>
</feature>
<protein>
    <submittedName>
        <fullName evidence="9">SFRICE_012887</fullName>
    </submittedName>
</protein>
<evidence type="ECO:0000256" key="3">
    <source>
        <dbReference type="ARBA" id="ARBA00022630"/>
    </source>
</evidence>
<evidence type="ECO:0000256" key="4">
    <source>
        <dbReference type="ARBA" id="ARBA00022827"/>
    </source>
</evidence>
<dbReference type="InterPro" id="IPR007867">
    <property type="entry name" value="GMC_OxRtase_C"/>
</dbReference>
<dbReference type="SUPFAM" id="SSF51905">
    <property type="entry name" value="FAD/NAD(P)-binding domain"/>
    <property type="match status" value="1"/>
</dbReference>
<dbReference type="InterPro" id="IPR012132">
    <property type="entry name" value="GMC_OxRdtase"/>
</dbReference>
<evidence type="ECO:0000259" key="7">
    <source>
        <dbReference type="PROSITE" id="PS00623"/>
    </source>
</evidence>